<dbReference type="SMART" id="SM00271">
    <property type="entry name" value="DnaJ"/>
    <property type="match status" value="1"/>
</dbReference>
<dbReference type="GO" id="GO:0051082">
    <property type="term" value="F:unfolded protein binding"/>
    <property type="evidence" value="ECO:0007669"/>
    <property type="project" value="TreeGrafter"/>
</dbReference>
<accession>A4J963</accession>
<dbReference type="RefSeq" id="WP_011879405.1">
    <property type="nucleotide sequence ID" value="NC_009253.1"/>
</dbReference>
<dbReference type="InterPro" id="IPR018253">
    <property type="entry name" value="DnaJ_domain_CS"/>
</dbReference>
<reference evidence="5 6" key="1">
    <citation type="submission" date="2007-03" db="EMBL/GenBank/DDBJ databases">
        <title>Complete sequence of Desulfotomaculum reducens MI-1.</title>
        <authorList>
            <consortium name="US DOE Joint Genome Institute"/>
            <person name="Copeland A."/>
            <person name="Lucas S."/>
            <person name="Lapidus A."/>
            <person name="Barry K."/>
            <person name="Detter J.C."/>
            <person name="Glavina del Rio T."/>
            <person name="Hammon N."/>
            <person name="Israni S."/>
            <person name="Dalin E."/>
            <person name="Tice H."/>
            <person name="Pitluck S."/>
            <person name="Sims D."/>
            <person name="Brettin T."/>
            <person name="Bruce D."/>
            <person name="Han C."/>
            <person name="Tapia R."/>
            <person name="Schmutz J."/>
            <person name="Larimer F."/>
            <person name="Land M."/>
            <person name="Hauser L."/>
            <person name="Kyrpides N."/>
            <person name="Kim E."/>
            <person name="Tebo B.M."/>
            <person name="Richardson P."/>
        </authorList>
    </citation>
    <scope>NUCLEOTIDE SEQUENCE [LARGE SCALE GENOMIC DNA]</scope>
    <source>
        <strain evidence="5 6">MI-1</strain>
    </source>
</reference>
<dbReference type="InterPro" id="IPR036869">
    <property type="entry name" value="J_dom_sf"/>
</dbReference>
<dbReference type="Proteomes" id="UP000001556">
    <property type="component" value="Chromosome"/>
</dbReference>
<dbReference type="GO" id="GO:0005737">
    <property type="term" value="C:cytoplasm"/>
    <property type="evidence" value="ECO:0007669"/>
    <property type="project" value="TreeGrafter"/>
</dbReference>
<dbReference type="PANTHER" id="PTHR43096">
    <property type="entry name" value="DNAJ HOMOLOG 1, MITOCHONDRIAL-RELATED"/>
    <property type="match status" value="1"/>
</dbReference>
<evidence type="ECO:0000256" key="1">
    <source>
        <dbReference type="ARBA" id="ARBA00022705"/>
    </source>
</evidence>
<organism evidence="5 6">
    <name type="scientific">Desulforamulus reducens (strain ATCC BAA-1160 / DSM 100696 / MI-1)</name>
    <name type="common">Desulfotomaculum reducens</name>
    <dbReference type="NCBI Taxonomy" id="349161"/>
    <lineage>
        <taxon>Bacteria</taxon>
        <taxon>Bacillati</taxon>
        <taxon>Bacillota</taxon>
        <taxon>Clostridia</taxon>
        <taxon>Eubacteriales</taxon>
        <taxon>Peptococcaceae</taxon>
        <taxon>Desulforamulus</taxon>
    </lineage>
</organism>
<dbReference type="PROSITE" id="PS50076">
    <property type="entry name" value="DNAJ_2"/>
    <property type="match status" value="1"/>
</dbReference>
<evidence type="ECO:0000313" key="5">
    <source>
        <dbReference type="EMBL" id="ABO51616.1"/>
    </source>
</evidence>
<dbReference type="PRINTS" id="PR00625">
    <property type="entry name" value="JDOMAIN"/>
</dbReference>
<dbReference type="InterPro" id="IPR019734">
    <property type="entry name" value="TPR_rpt"/>
</dbReference>
<dbReference type="EMBL" id="CP000612">
    <property type="protein sequence ID" value="ABO51616.1"/>
    <property type="molecule type" value="Genomic_DNA"/>
</dbReference>
<dbReference type="KEGG" id="drm:Dred_3114"/>
<dbReference type="AlphaFoldDB" id="A4J963"/>
<feature type="repeat" description="TPR" evidence="3">
    <location>
        <begin position="83"/>
        <end position="116"/>
    </location>
</feature>
<dbReference type="Pfam" id="PF00226">
    <property type="entry name" value="DnaJ"/>
    <property type="match status" value="1"/>
</dbReference>
<dbReference type="SUPFAM" id="SSF46565">
    <property type="entry name" value="Chaperone J-domain"/>
    <property type="match status" value="1"/>
</dbReference>
<dbReference type="PROSITE" id="PS50005">
    <property type="entry name" value="TPR"/>
    <property type="match status" value="1"/>
</dbReference>
<dbReference type="PROSITE" id="PS00636">
    <property type="entry name" value="DNAJ_1"/>
    <property type="match status" value="1"/>
</dbReference>
<dbReference type="Pfam" id="PF14559">
    <property type="entry name" value="TPR_19"/>
    <property type="match status" value="1"/>
</dbReference>
<evidence type="ECO:0000259" key="4">
    <source>
        <dbReference type="PROSITE" id="PS50076"/>
    </source>
</evidence>
<keyword evidence="2" id="KW-0143">Chaperone</keyword>
<dbReference type="Gene3D" id="1.25.40.10">
    <property type="entry name" value="Tetratricopeptide repeat domain"/>
    <property type="match status" value="1"/>
</dbReference>
<dbReference type="GO" id="GO:0006260">
    <property type="term" value="P:DNA replication"/>
    <property type="evidence" value="ECO:0007669"/>
    <property type="project" value="UniProtKB-KW"/>
</dbReference>
<evidence type="ECO:0000256" key="2">
    <source>
        <dbReference type="ARBA" id="ARBA00023186"/>
    </source>
</evidence>
<dbReference type="Gene3D" id="1.10.287.110">
    <property type="entry name" value="DnaJ domain"/>
    <property type="match status" value="1"/>
</dbReference>
<dbReference type="GO" id="GO:0042026">
    <property type="term" value="P:protein refolding"/>
    <property type="evidence" value="ECO:0007669"/>
    <property type="project" value="TreeGrafter"/>
</dbReference>
<protein>
    <submittedName>
        <fullName evidence="5">Heat shock protein DnaJ domain protein</fullName>
    </submittedName>
</protein>
<dbReference type="CDD" id="cd06257">
    <property type="entry name" value="DnaJ"/>
    <property type="match status" value="1"/>
</dbReference>
<keyword evidence="5" id="KW-0346">Stress response</keyword>
<feature type="domain" description="J" evidence="4">
    <location>
        <begin position="18"/>
        <end position="77"/>
    </location>
</feature>
<dbReference type="SUPFAM" id="SSF48452">
    <property type="entry name" value="TPR-like"/>
    <property type="match status" value="1"/>
</dbReference>
<gene>
    <name evidence="5" type="ordered locus">Dred_3114</name>
</gene>
<evidence type="ECO:0000313" key="6">
    <source>
        <dbReference type="Proteomes" id="UP000001556"/>
    </source>
</evidence>
<dbReference type="InterPro" id="IPR001623">
    <property type="entry name" value="DnaJ_domain"/>
</dbReference>
<keyword evidence="6" id="KW-1185">Reference proteome</keyword>
<sequence length="402" mass="47930">METKKRSSRKGAKPKVENYYKILNTRSNATQQTIKAKYIAQVKAFPPETHPEEFQRIRRAYETLRDPVKRREYDMLRKYGGKIEKLMEKAFEFMGEEKWDKAEELFRQALQIAPEDAQVHLGLAYTTFWQGDERTFEEEFQRAVELAPVAEDKVMLFTIKAGLLLDDERPEEALQVLQTVEQQYPQHRQLFHQLSVRVYIELGREDELWAMTRAMLPAPGAENPEDIYLFIHWFNTMIDLEKWQEWSKVQQRLRRFLKSLDGAGKSMVLEAIQNEHDNFYEGGFFRGAEMLVDLMYYLDGKNPQVQERRRQTREMACLEKELLRIRDDQSMFPLISVYAFEWFYEDYLPPEELFLLRESIPPMLLEAIEGMDHEFAAGMVKLRKKYPLIYKRFQDRWDDLGA</sequence>
<dbReference type="STRING" id="349161.Dred_3114"/>
<dbReference type="eggNOG" id="ENOG50337SH">
    <property type="taxonomic scope" value="Bacteria"/>
</dbReference>
<name>A4J963_DESRM</name>
<keyword evidence="3" id="KW-0802">TPR repeat</keyword>
<dbReference type="PANTHER" id="PTHR43096:SF52">
    <property type="entry name" value="DNAJ HOMOLOG 1, MITOCHONDRIAL-RELATED"/>
    <property type="match status" value="1"/>
</dbReference>
<dbReference type="HOGENOM" id="CLU_684627_0_0_9"/>
<proteinExistence type="predicted"/>
<keyword evidence="1" id="KW-0235">DNA replication</keyword>
<dbReference type="InterPro" id="IPR011990">
    <property type="entry name" value="TPR-like_helical_dom_sf"/>
</dbReference>
<evidence type="ECO:0000256" key="3">
    <source>
        <dbReference type="PROSITE-ProRule" id="PRU00339"/>
    </source>
</evidence>